<evidence type="ECO:0000256" key="7">
    <source>
        <dbReference type="SAM" id="MobiDB-lite"/>
    </source>
</evidence>
<evidence type="ECO:0000313" key="10">
    <source>
        <dbReference type="Proteomes" id="UP001633002"/>
    </source>
</evidence>
<dbReference type="SMART" id="SM00320">
    <property type="entry name" value="WD40"/>
    <property type="match status" value="6"/>
</dbReference>
<dbReference type="EMBL" id="JBJQOH010000002">
    <property type="protein sequence ID" value="KAL3696657.1"/>
    <property type="molecule type" value="Genomic_DNA"/>
</dbReference>
<evidence type="ECO:0000256" key="6">
    <source>
        <dbReference type="PROSITE-ProRule" id="PRU00221"/>
    </source>
</evidence>
<dbReference type="InterPro" id="IPR001680">
    <property type="entry name" value="WD40_rpt"/>
</dbReference>
<feature type="repeat" description="WD" evidence="6">
    <location>
        <begin position="307"/>
        <end position="348"/>
    </location>
</feature>
<dbReference type="AlphaFoldDB" id="A0ABD3I2J6"/>
<feature type="domain" description="BING4 C-terminal" evidence="8">
    <location>
        <begin position="388"/>
        <end position="468"/>
    </location>
</feature>
<keyword evidence="5" id="KW-0539">Nucleus</keyword>
<dbReference type="SMART" id="SM01033">
    <property type="entry name" value="BING4CT"/>
    <property type="match status" value="1"/>
</dbReference>
<dbReference type="Pfam" id="PF08149">
    <property type="entry name" value="BING4CT"/>
    <property type="match status" value="1"/>
</dbReference>
<organism evidence="9 10">
    <name type="scientific">Riccia sorocarpa</name>
    <dbReference type="NCBI Taxonomy" id="122646"/>
    <lineage>
        <taxon>Eukaryota</taxon>
        <taxon>Viridiplantae</taxon>
        <taxon>Streptophyta</taxon>
        <taxon>Embryophyta</taxon>
        <taxon>Marchantiophyta</taxon>
        <taxon>Marchantiopsida</taxon>
        <taxon>Marchantiidae</taxon>
        <taxon>Marchantiales</taxon>
        <taxon>Ricciaceae</taxon>
        <taxon>Riccia</taxon>
    </lineage>
</organism>
<reference evidence="9 10" key="1">
    <citation type="submission" date="2024-09" db="EMBL/GenBank/DDBJ databases">
        <title>Chromosome-scale assembly of Riccia sorocarpa.</title>
        <authorList>
            <person name="Paukszto L."/>
        </authorList>
    </citation>
    <scope>NUCLEOTIDE SEQUENCE [LARGE SCALE GENOMIC DNA]</scope>
    <source>
        <strain evidence="9">LP-2024</strain>
        <tissue evidence="9">Aerial parts of the thallus</tissue>
    </source>
</reference>
<dbReference type="FunFam" id="2.130.10.10:FF:000378">
    <property type="entry name" value="U3 small nucleolar RNA-associated protein 7"/>
    <property type="match status" value="1"/>
</dbReference>
<evidence type="ECO:0000259" key="8">
    <source>
        <dbReference type="SMART" id="SM01033"/>
    </source>
</evidence>
<keyword evidence="3 6" id="KW-0853">WD repeat</keyword>
<keyword evidence="2" id="KW-0698">rRNA processing</keyword>
<proteinExistence type="predicted"/>
<dbReference type="PROSITE" id="PS50294">
    <property type="entry name" value="WD_REPEATS_REGION"/>
    <property type="match status" value="1"/>
</dbReference>
<feature type="compositionally biased region" description="Basic residues" evidence="7">
    <location>
        <begin position="1"/>
        <end position="25"/>
    </location>
</feature>
<comment type="caution">
    <text evidence="9">The sequence shown here is derived from an EMBL/GenBank/DDBJ whole genome shotgun (WGS) entry which is preliminary data.</text>
</comment>
<dbReference type="Proteomes" id="UP001633002">
    <property type="component" value="Unassembled WGS sequence"/>
</dbReference>
<feature type="region of interest" description="Disordered" evidence="7">
    <location>
        <begin position="544"/>
        <end position="570"/>
    </location>
</feature>
<dbReference type="InterPro" id="IPR012952">
    <property type="entry name" value="BING4_C_dom"/>
</dbReference>
<keyword evidence="4" id="KW-0677">Repeat</keyword>
<feature type="compositionally biased region" description="Basic residues" evidence="7">
    <location>
        <begin position="509"/>
        <end position="526"/>
    </location>
</feature>
<dbReference type="SUPFAM" id="SSF50978">
    <property type="entry name" value="WD40 repeat-like"/>
    <property type="match status" value="1"/>
</dbReference>
<dbReference type="PROSITE" id="PS50082">
    <property type="entry name" value="WD_REPEATS_2"/>
    <property type="match status" value="1"/>
</dbReference>
<dbReference type="GO" id="GO:0006364">
    <property type="term" value="P:rRNA processing"/>
    <property type="evidence" value="ECO:0007669"/>
    <property type="project" value="UniProtKB-KW"/>
</dbReference>
<dbReference type="InterPro" id="IPR036322">
    <property type="entry name" value="WD40_repeat_dom_sf"/>
</dbReference>
<accession>A0ABD3I2J6</accession>
<evidence type="ECO:0000256" key="4">
    <source>
        <dbReference type="ARBA" id="ARBA00022737"/>
    </source>
</evidence>
<evidence type="ECO:0000256" key="1">
    <source>
        <dbReference type="ARBA" id="ARBA00004604"/>
    </source>
</evidence>
<dbReference type="InterPro" id="IPR015943">
    <property type="entry name" value="WD40/YVTN_repeat-like_dom_sf"/>
</dbReference>
<dbReference type="PANTHER" id="PTHR14085">
    <property type="entry name" value="WD-REPEAT PROTEIN BING4"/>
    <property type="match status" value="1"/>
</dbReference>
<evidence type="ECO:0000256" key="2">
    <source>
        <dbReference type="ARBA" id="ARBA00022552"/>
    </source>
</evidence>
<dbReference type="Gene3D" id="2.130.10.10">
    <property type="entry name" value="YVTN repeat-like/Quinoprotein amine dehydrogenase"/>
    <property type="match status" value="1"/>
</dbReference>
<feature type="region of interest" description="Disordered" evidence="7">
    <location>
        <begin position="1"/>
        <end position="31"/>
    </location>
</feature>
<sequence>MKKNKKFNKDKGKKHKMKAEKKIKKAKDDKENITPAAAAEIAKKLQEEGAQLTPEIALRKKKYERGPAPKLTDISDKKLKGQLQHKEKLYGEAAITAAQAEQWLLPSEAGFLEAEGLEQTKNFTQQAIVKEVDITSARKAFDLQLEDLAPYTVDYNNNGRYLLIGGRKGHLAIMDWKQSKLIMETQVMETVRDVKFLHNELFFAVAQKKYTFIYDKQGVEVHCLKDHISTLKLEFLPHHFLLASVDKAGILRYQDTSTGKLVGFTRTHLGRCGVIRMNPYNSVIGLGHNNGTVTMWSPNMENPLVTMLCHKGPVTAIAYDAEGRQMATAGIDGRVKIWDVRKFSPLHFYFAPTAAKSLDISQRGLLAMSSGSGIQIWRDALTEKQSKPYMMHRVPKGSQVQDVAFCPYEDVMGIGHAKGVSSILVPGSAEPNFDSFVSNPYQTLKQRREAEVHKLLDKLQPEMIVLNPDEIGAVRKSADENRRAKSMQAHEANAAIAAKKLGLLAKPPKEKKKTKGRNKASKRLRRKESNIITVKRALIAEQVKAASKSQAKDKDSQEVPLPKALQRFKR</sequence>
<dbReference type="PANTHER" id="PTHR14085:SF3">
    <property type="entry name" value="WD REPEAT-CONTAINING PROTEIN 46"/>
    <property type="match status" value="1"/>
</dbReference>
<protein>
    <recommendedName>
        <fullName evidence="8">BING4 C-terminal domain-containing protein</fullName>
    </recommendedName>
</protein>
<name>A0ABD3I2J6_9MARC</name>
<dbReference type="InterPro" id="IPR040315">
    <property type="entry name" value="WDR46/Utp7"/>
</dbReference>
<evidence type="ECO:0000256" key="5">
    <source>
        <dbReference type="ARBA" id="ARBA00023242"/>
    </source>
</evidence>
<evidence type="ECO:0000313" key="9">
    <source>
        <dbReference type="EMBL" id="KAL3696657.1"/>
    </source>
</evidence>
<dbReference type="Pfam" id="PF00400">
    <property type="entry name" value="WD40"/>
    <property type="match status" value="1"/>
</dbReference>
<gene>
    <name evidence="9" type="ORF">R1sor_010733</name>
</gene>
<feature type="region of interest" description="Disordered" evidence="7">
    <location>
        <begin position="501"/>
        <end position="529"/>
    </location>
</feature>
<dbReference type="GO" id="GO:0005730">
    <property type="term" value="C:nucleolus"/>
    <property type="evidence" value="ECO:0007669"/>
    <property type="project" value="UniProtKB-SubCell"/>
</dbReference>
<keyword evidence="10" id="KW-1185">Reference proteome</keyword>
<evidence type="ECO:0000256" key="3">
    <source>
        <dbReference type="ARBA" id="ARBA00022574"/>
    </source>
</evidence>
<dbReference type="PROSITE" id="PS00678">
    <property type="entry name" value="WD_REPEATS_1"/>
    <property type="match status" value="1"/>
</dbReference>
<dbReference type="InterPro" id="IPR019775">
    <property type="entry name" value="WD40_repeat_CS"/>
</dbReference>
<comment type="subcellular location">
    <subcellularLocation>
        <location evidence="1">Nucleus</location>
        <location evidence="1">Nucleolus</location>
    </subcellularLocation>
</comment>